<dbReference type="InterPro" id="IPR035371">
    <property type="entry name" value="Nrap_D6"/>
</dbReference>
<dbReference type="GO" id="GO:0032545">
    <property type="term" value="C:CURI complex"/>
    <property type="evidence" value="ECO:0007669"/>
    <property type="project" value="TreeGrafter"/>
</dbReference>
<dbReference type="PANTHER" id="PTHR17972">
    <property type="entry name" value="NUCLEOLAR RNA-ASSOCIATED PROTEIN"/>
    <property type="match status" value="1"/>
</dbReference>
<evidence type="ECO:0000259" key="16">
    <source>
        <dbReference type="Pfam" id="PF17407"/>
    </source>
</evidence>
<dbReference type="GO" id="GO:0006409">
    <property type="term" value="P:tRNA export from nucleus"/>
    <property type="evidence" value="ECO:0007669"/>
    <property type="project" value="TreeGrafter"/>
</dbReference>
<dbReference type="Pfam" id="PF17406">
    <property type="entry name" value="Nrap_D5"/>
    <property type="match status" value="1"/>
</dbReference>
<dbReference type="InterPro" id="IPR035369">
    <property type="entry name" value="Nrap_D4"/>
</dbReference>
<dbReference type="FunFam" id="1.10.1410.10:FF:000005">
    <property type="entry name" value="Nucleolar protein 6"/>
    <property type="match status" value="1"/>
</dbReference>
<gene>
    <name evidence="17" type="ORF">FSP39_002142</name>
</gene>
<dbReference type="InterPro" id="IPR005554">
    <property type="entry name" value="NOL6/Upt22"/>
</dbReference>
<evidence type="ECO:0000256" key="9">
    <source>
        <dbReference type="RuleBase" id="RU364032"/>
    </source>
</evidence>
<dbReference type="GO" id="GO:0034456">
    <property type="term" value="C:UTP-C complex"/>
    <property type="evidence" value="ECO:0007669"/>
    <property type="project" value="TreeGrafter"/>
</dbReference>
<dbReference type="Pfam" id="PF17403">
    <property type="entry name" value="Nrap_D2"/>
    <property type="match status" value="1"/>
</dbReference>
<dbReference type="InterPro" id="IPR035368">
    <property type="entry name" value="Nrap_D3"/>
</dbReference>
<dbReference type="InterPro" id="IPR035367">
    <property type="entry name" value="Nrap_D2"/>
</dbReference>
<evidence type="ECO:0000313" key="17">
    <source>
        <dbReference type="EMBL" id="KAK3096655.1"/>
    </source>
</evidence>
<dbReference type="GO" id="GO:0005694">
    <property type="term" value="C:chromosome"/>
    <property type="evidence" value="ECO:0007669"/>
    <property type="project" value="UniProtKB-SubCell"/>
</dbReference>
<keyword evidence="7 9" id="KW-0539">Nucleus</keyword>
<organism evidence="17 18">
    <name type="scientific">Pinctada imbricata</name>
    <name type="common">Atlantic pearl-oyster</name>
    <name type="synonym">Pinctada martensii</name>
    <dbReference type="NCBI Taxonomy" id="66713"/>
    <lineage>
        <taxon>Eukaryota</taxon>
        <taxon>Metazoa</taxon>
        <taxon>Spiralia</taxon>
        <taxon>Lophotrochozoa</taxon>
        <taxon>Mollusca</taxon>
        <taxon>Bivalvia</taxon>
        <taxon>Autobranchia</taxon>
        <taxon>Pteriomorphia</taxon>
        <taxon>Pterioida</taxon>
        <taxon>Pterioidea</taxon>
        <taxon>Pteriidae</taxon>
        <taxon>Pinctada</taxon>
    </lineage>
</organism>
<accession>A0AA88Y709</accession>
<dbReference type="GO" id="GO:0006364">
    <property type="term" value="P:rRNA processing"/>
    <property type="evidence" value="ECO:0007669"/>
    <property type="project" value="TreeGrafter"/>
</dbReference>
<evidence type="ECO:0000256" key="8">
    <source>
        <dbReference type="ARBA" id="ARBA00035000"/>
    </source>
</evidence>
<dbReference type="Pfam" id="PF17405">
    <property type="entry name" value="Nrap_D4"/>
    <property type="match status" value="1"/>
</dbReference>
<keyword evidence="18" id="KW-1185">Reference proteome</keyword>
<evidence type="ECO:0000256" key="1">
    <source>
        <dbReference type="ARBA" id="ARBA00004286"/>
    </source>
</evidence>
<protein>
    <recommendedName>
        <fullName evidence="4 9">Nucleolar protein 6</fullName>
    </recommendedName>
</protein>
<feature type="region of interest" description="Disordered" evidence="10">
    <location>
        <begin position="1"/>
        <end position="81"/>
    </location>
</feature>
<feature type="domain" description="Nrap protein" evidence="13">
    <location>
        <begin position="477"/>
        <end position="637"/>
    </location>
</feature>
<dbReference type="Pfam" id="PF17404">
    <property type="entry name" value="Nrap_D3"/>
    <property type="match status" value="1"/>
</dbReference>
<proteinExistence type="inferred from homology"/>
<evidence type="ECO:0000259" key="14">
    <source>
        <dbReference type="Pfam" id="PF17405"/>
    </source>
</evidence>
<dbReference type="InterPro" id="IPR035082">
    <property type="entry name" value="Nrap_D1"/>
</dbReference>
<evidence type="ECO:0000256" key="3">
    <source>
        <dbReference type="ARBA" id="ARBA00006674"/>
    </source>
</evidence>
<dbReference type="Gene3D" id="1.10.1410.10">
    <property type="match status" value="2"/>
</dbReference>
<evidence type="ECO:0000256" key="7">
    <source>
        <dbReference type="ARBA" id="ARBA00023242"/>
    </source>
</evidence>
<comment type="caution">
    <text evidence="17">The sequence shown here is derived from an EMBL/GenBank/DDBJ whole genome shotgun (WGS) entry which is preliminary data.</text>
</comment>
<dbReference type="GO" id="GO:0032040">
    <property type="term" value="C:small-subunit processome"/>
    <property type="evidence" value="ECO:0007669"/>
    <property type="project" value="TreeGrafter"/>
</dbReference>
<comment type="subcellular location">
    <subcellularLocation>
        <location evidence="1">Chromosome</location>
    </subcellularLocation>
    <subcellularLocation>
        <location evidence="2 9">Nucleus</location>
        <location evidence="2 9">Nucleolus</location>
    </subcellularLocation>
</comment>
<feature type="compositionally biased region" description="Acidic residues" evidence="10">
    <location>
        <begin position="15"/>
        <end position="42"/>
    </location>
</feature>
<evidence type="ECO:0000259" key="13">
    <source>
        <dbReference type="Pfam" id="PF17404"/>
    </source>
</evidence>
<keyword evidence="5" id="KW-0158">Chromosome</keyword>
<keyword evidence="6 9" id="KW-0694">RNA-binding</keyword>
<evidence type="ECO:0000259" key="12">
    <source>
        <dbReference type="Pfam" id="PF17403"/>
    </source>
</evidence>
<dbReference type="EMBL" id="VSWD01000007">
    <property type="protein sequence ID" value="KAK3096655.1"/>
    <property type="molecule type" value="Genomic_DNA"/>
</dbReference>
<comment type="function">
    <text evidence="8">Part of the small subunit (SSU) processome, first precursor of the small eukaryotic ribosomal subunit. During the assembly of the SSU processome in the nucleolus, many ribosome biogenesis factors, an RNA chaperone and ribosomal proteins associate with the nascent pre-rRNA and work in concert to generate RNA folding, modifications, rearrangements and cleavage as well as targeted degradation of pre-ribosomal RNA by the RNA exosome.</text>
</comment>
<evidence type="ECO:0000259" key="11">
    <source>
        <dbReference type="Pfam" id="PF03813"/>
    </source>
</evidence>
<sequence>MVKKGKSPIVKEAIIDESVEDNIDESNEDEEDVEDEVDDLSDVDGSLNESDEDESPPKKKKKVTSRDKNKPPTNEELNELKETQTLFHSSLFRLQISELLSEVQIKAKRRAQMDEAIKKLTSLITSIHEKSQPEKTLIRTNVQIPMSDLASKVNRTSKFIPAEKVFVIGSYLTETCVKPHVKVDLAVVMPKVMIHTKDYLNFRYNKKKAQYLGVLAAYLRSKQCIEHIKFSYHHHNTLKPILCLKVKGDEGKPVAFNIHVVLEKDTFKLNRFHPKKNNVRKQWFNGEQQTEEDGLVSDQPPTPFYNTSILRDLTTQTTCSCLQSAYKDAPNIREGFSMLRVWLDQRQLSSSYGGFTSFHMSMYLVYLMSKRKINKFMSSYQIVRNTLDHLSKSDWCKEGITLNTITSDPHQPSLEDFHQHFDVVFVDTTGYLNLSAEMNCSTFHRVKHEAQLAIQSLTTPGLDSFSSLFMTKVAFERKFDHVFHIQTGPWLQSCITKLDLEDQLMDHGGNKVLTVLSSLVQYLKLALQERIKLLQLQLIPENSEWEISESPSSEDKGQITVGMLLNPEYATNILEKGPPADSPEAKDFREFWGEKSELRRFKDGSICEAVAWMNDGKISERRNVCRSVIRHVLSRHFEIPQKSILYIHNQLDMLLQQRADLSDSTISCDTGEMEHQQIMKSYDSLCKLLRNLKDLPLTINSIQGTSPCLRFTEVVPPLPSVCKVGIYRGEGEDKRELPLPSKKCPFYTPYLKVICHLEGSGKWPDDLQAFRHLKAAFHIKLGEVLTDQQSLPVHITPTHVDVKKDGFVFRVELAYTREIALMKLYKTPEGMVKYKDTPESLNLEREIQHLPQLTSTLHGLQQQHNSFGAVARLAKRWIASQLLTDYILEEAIELMTAYLYISPEPYSVPGCAIVGFQRWLHLLANHDWKMSPLMVNLNNKFTSDDFIEIPSRFQKERTTLPLMFIATPEDKTMSIWTRKMPTAPLLNRMMLLAQESLHILSENVGSGVIRSMEYKRIFRPPLELYDVILHLDMKQCARRHQALDSLTQDNVICPTYGVRKTQKREAMFMPVTDYDPVQLYLRDLKESYGHLALFFHDKYGGNLIAVLWKPSAFTPQEFKVSHVHGCTVQNKSGDMDVQMVPNVEAIIRDFKLLGTGLVQSVETKTDKWKI</sequence>
<dbReference type="InterPro" id="IPR035370">
    <property type="entry name" value="Nrap_D5"/>
</dbReference>
<feature type="domain" description="Nrap protein" evidence="12">
    <location>
        <begin position="332"/>
        <end position="472"/>
    </location>
</feature>
<dbReference type="Pfam" id="PF17407">
    <property type="entry name" value="Nrap_D6"/>
    <property type="match status" value="1"/>
</dbReference>
<evidence type="ECO:0000256" key="10">
    <source>
        <dbReference type="SAM" id="MobiDB-lite"/>
    </source>
</evidence>
<dbReference type="FunFam" id="1.10.1410.10:FF:000006">
    <property type="entry name" value="Nucleolar protein 6"/>
    <property type="match status" value="1"/>
</dbReference>
<feature type="domain" description="Nrap protein" evidence="11">
    <location>
        <begin position="183"/>
        <end position="327"/>
    </location>
</feature>
<dbReference type="PANTHER" id="PTHR17972:SF0">
    <property type="entry name" value="NUCLEOLAR PROTEIN 6"/>
    <property type="match status" value="1"/>
</dbReference>
<dbReference type="Pfam" id="PF03813">
    <property type="entry name" value="Nrap"/>
    <property type="match status" value="1"/>
</dbReference>
<name>A0AA88Y709_PINIB</name>
<evidence type="ECO:0000256" key="5">
    <source>
        <dbReference type="ARBA" id="ARBA00022454"/>
    </source>
</evidence>
<reference evidence="17" key="1">
    <citation type="submission" date="2019-08" db="EMBL/GenBank/DDBJ databases">
        <title>The improved chromosome-level genome for the pearl oyster Pinctada fucata martensii using PacBio sequencing and Hi-C.</title>
        <authorList>
            <person name="Zheng Z."/>
        </authorList>
    </citation>
    <scope>NUCLEOTIDE SEQUENCE</scope>
    <source>
        <strain evidence="17">ZZ-2019</strain>
        <tissue evidence="17">Adductor muscle</tissue>
    </source>
</reference>
<evidence type="ECO:0000259" key="15">
    <source>
        <dbReference type="Pfam" id="PF17406"/>
    </source>
</evidence>
<evidence type="ECO:0000256" key="4">
    <source>
        <dbReference type="ARBA" id="ARBA00016437"/>
    </source>
</evidence>
<evidence type="ECO:0000256" key="2">
    <source>
        <dbReference type="ARBA" id="ARBA00004604"/>
    </source>
</evidence>
<evidence type="ECO:0000313" key="18">
    <source>
        <dbReference type="Proteomes" id="UP001186944"/>
    </source>
</evidence>
<comment type="similarity">
    <text evidence="3 9">Belongs to the NRAP family.</text>
</comment>
<dbReference type="GO" id="GO:0003723">
    <property type="term" value="F:RNA binding"/>
    <property type="evidence" value="ECO:0007669"/>
    <property type="project" value="UniProtKB-KW"/>
</dbReference>
<dbReference type="Gene3D" id="3.30.70.3030">
    <property type="match status" value="1"/>
</dbReference>
<feature type="domain" description="Nrap protein" evidence="16">
    <location>
        <begin position="1022"/>
        <end position="1161"/>
    </location>
</feature>
<feature type="domain" description="Nrap protein" evidence="14">
    <location>
        <begin position="668"/>
        <end position="862"/>
    </location>
</feature>
<evidence type="ECO:0000256" key="6">
    <source>
        <dbReference type="ARBA" id="ARBA00022884"/>
    </source>
</evidence>
<dbReference type="Proteomes" id="UP001186944">
    <property type="component" value="Unassembled WGS sequence"/>
</dbReference>
<dbReference type="AlphaFoldDB" id="A0AA88Y709"/>
<feature type="domain" description="Nrap protein" evidence="15">
    <location>
        <begin position="864"/>
        <end position="1020"/>
    </location>
</feature>